<dbReference type="Proteomes" id="UP000198280">
    <property type="component" value="Unassembled WGS sequence"/>
</dbReference>
<name>A0A239HAQ8_9ACTN</name>
<dbReference type="RefSeq" id="WP_089225115.1">
    <property type="nucleotide sequence ID" value="NZ_FZOF01000008.1"/>
</dbReference>
<feature type="transmembrane region" description="Helical" evidence="1">
    <location>
        <begin position="117"/>
        <end position="139"/>
    </location>
</feature>
<keyword evidence="1" id="KW-0472">Membrane</keyword>
<organism evidence="2 3">
    <name type="scientific">Actinacidiphila glaucinigra</name>
    <dbReference type="NCBI Taxonomy" id="235986"/>
    <lineage>
        <taxon>Bacteria</taxon>
        <taxon>Bacillati</taxon>
        <taxon>Actinomycetota</taxon>
        <taxon>Actinomycetes</taxon>
        <taxon>Kitasatosporales</taxon>
        <taxon>Streptomycetaceae</taxon>
        <taxon>Actinacidiphila</taxon>
    </lineage>
</organism>
<reference evidence="2 3" key="1">
    <citation type="submission" date="2017-06" db="EMBL/GenBank/DDBJ databases">
        <authorList>
            <person name="Kim H.J."/>
            <person name="Triplett B.A."/>
        </authorList>
    </citation>
    <scope>NUCLEOTIDE SEQUENCE [LARGE SCALE GENOMIC DNA]</scope>
    <source>
        <strain evidence="2 3">CGMCC 4.1858</strain>
    </source>
</reference>
<gene>
    <name evidence="2" type="ORF">SAMN05216252_108275</name>
</gene>
<sequence>MLVTLIIGCEIAFWVLLGAGLAVRYLLRLPRAGAALLVCVPLVDLVLLAAAVADLRDGGTAAARHGLAAAYVGFSAGYGHSVVRWADARFAHRYAGGPKPPPAPKYGRARAVHEWRLLGRTAVSTAVAAALLQLAVWLVADAGRTAALGEWQVRMGVTAGIHAVVAASYTLWPKREPAASPRV</sequence>
<evidence type="ECO:0000313" key="2">
    <source>
        <dbReference type="EMBL" id="SNS78362.1"/>
    </source>
</evidence>
<dbReference type="OrthoDB" id="2082317at2"/>
<protein>
    <recommendedName>
        <fullName evidence="4">2TM domain-containing protein</fullName>
    </recommendedName>
</protein>
<keyword evidence="1" id="KW-0812">Transmembrane</keyword>
<dbReference type="EMBL" id="FZOF01000008">
    <property type="protein sequence ID" value="SNS78362.1"/>
    <property type="molecule type" value="Genomic_DNA"/>
</dbReference>
<dbReference type="AlphaFoldDB" id="A0A239HAQ8"/>
<proteinExistence type="predicted"/>
<evidence type="ECO:0000256" key="1">
    <source>
        <dbReference type="SAM" id="Phobius"/>
    </source>
</evidence>
<evidence type="ECO:0000313" key="3">
    <source>
        <dbReference type="Proteomes" id="UP000198280"/>
    </source>
</evidence>
<keyword evidence="1" id="KW-1133">Transmembrane helix</keyword>
<feature type="transmembrane region" description="Helical" evidence="1">
    <location>
        <begin position="151"/>
        <end position="172"/>
    </location>
</feature>
<feature type="transmembrane region" description="Helical" evidence="1">
    <location>
        <begin position="65"/>
        <end position="83"/>
    </location>
</feature>
<feature type="transmembrane region" description="Helical" evidence="1">
    <location>
        <begin position="34"/>
        <end position="53"/>
    </location>
</feature>
<feature type="transmembrane region" description="Helical" evidence="1">
    <location>
        <begin position="6"/>
        <end position="27"/>
    </location>
</feature>
<evidence type="ECO:0008006" key="4">
    <source>
        <dbReference type="Google" id="ProtNLM"/>
    </source>
</evidence>
<accession>A0A239HAQ8</accession>
<keyword evidence="3" id="KW-1185">Reference proteome</keyword>